<dbReference type="EMBL" id="CP108482">
    <property type="protein sequence ID" value="WUS54890.1"/>
    <property type="molecule type" value="Genomic_DNA"/>
</dbReference>
<evidence type="ECO:0000313" key="2">
    <source>
        <dbReference type="Proteomes" id="UP001432014"/>
    </source>
</evidence>
<organism evidence="1 2">
    <name type="scientific">Kitasatospora herbaricolor</name>
    <dbReference type="NCBI Taxonomy" id="68217"/>
    <lineage>
        <taxon>Bacteria</taxon>
        <taxon>Bacillati</taxon>
        <taxon>Actinomycetota</taxon>
        <taxon>Actinomycetes</taxon>
        <taxon>Kitasatosporales</taxon>
        <taxon>Streptomycetaceae</taxon>
        <taxon>Kitasatospora</taxon>
    </lineage>
</organism>
<dbReference type="RefSeq" id="WP_329500584.1">
    <property type="nucleotide sequence ID" value="NZ_CP108460.1"/>
</dbReference>
<keyword evidence="2" id="KW-1185">Reference proteome</keyword>
<proteinExistence type="predicted"/>
<name>A0ABZ1W220_9ACTN</name>
<accession>A0ABZ1W220</accession>
<evidence type="ECO:0000313" key="1">
    <source>
        <dbReference type="EMBL" id="WUS54890.1"/>
    </source>
</evidence>
<reference evidence="1 2" key="1">
    <citation type="submission" date="2022-10" db="EMBL/GenBank/DDBJ databases">
        <title>The complete genomes of actinobacterial strains from the NBC collection.</title>
        <authorList>
            <person name="Joergensen T.S."/>
            <person name="Alvarez Arevalo M."/>
            <person name="Sterndorff E.B."/>
            <person name="Faurdal D."/>
            <person name="Vuksanovic O."/>
            <person name="Mourched A.-S."/>
            <person name="Charusanti P."/>
            <person name="Shaw S."/>
            <person name="Blin K."/>
            <person name="Weber T."/>
        </authorList>
    </citation>
    <scope>NUCLEOTIDE SEQUENCE [LARGE SCALE GENOMIC DNA]</scope>
    <source>
        <strain evidence="1 2">NBC_01247</strain>
    </source>
</reference>
<dbReference type="Proteomes" id="UP001432014">
    <property type="component" value="Chromosome"/>
</dbReference>
<protein>
    <submittedName>
        <fullName evidence="1">Uncharacterized protein</fullName>
    </submittedName>
</protein>
<gene>
    <name evidence="1" type="ORF">OG469_04805</name>
</gene>
<sequence length="246" mass="27373">MQLELLNQSPKYPPARLVDPPRRGYLHLAAAVAPPSGPPFPRTNARRTEFLGRLKGLADDLEAHDLVERATVYRAIVVPPATGYARQPRYRPARFDVAVLVETTSVDSLDTVEDTDAYQELSTSFAKAGADTHVMRARCAKSTGDVDKSRPGLFLFNHFVAQDPAVALELWDHLAGWYARETGLDNSTLLQPLGDSDYAFVNHARWDVGLPEFLLRQLAKPSFRSYVQTNLLVNRTGAMPVLYRLA</sequence>